<sequence length="75" mass="7764">MAGTKMGGVLAARINMERHGKDFYKLIGAKGGRNGAGPDYRKGGPLATGFAAHPDLARIAGAKGGRISKRRKADA</sequence>
<evidence type="ECO:0000313" key="1">
    <source>
        <dbReference type="EMBL" id="THG30701.1"/>
    </source>
</evidence>
<dbReference type="Proteomes" id="UP000309133">
    <property type="component" value="Unassembled WGS sequence"/>
</dbReference>
<dbReference type="EMBL" id="SSSM01000003">
    <property type="protein sequence ID" value="THG31938.1"/>
    <property type="molecule type" value="Genomic_DNA"/>
</dbReference>
<evidence type="ECO:0000313" key="3">
    <source>
        <dbReference type="Proteomes" id="UP000309133"/>
    </source>
</evidence>
<gene>
    <name evidence="2" type="ORF">E6C64_07805</name>
    <name evidence="1" type="ORF">E6C64_08660</name>
</gene>
<accession>A0A4S4FNW5</accession>
<name>A0A4S4FNW5_9MICO</name>
<dbReference type="AlphaFoldDB" id="A0A4S4FNW5"/>
<evidence type="ECO:0008006" key="4">
    <source>
        <dbReference type="Google" id="ProtNLM"/>
    </source>
</evidence>
<reference evidence="2 3" key="1">
    <citation type="submission" date="2019-04" db="EMBL/GenBank/DDBJ databases">
        <authorList>
            <person name="Jiang L."/>
        </authorList>
    </citation>
    <scope>NUCLEOTIDE SEQUENCE [LARGE SCALE GENOMIC DNA]</scope>
    <source>
        <strain evidence="2 3">YIM 131853</strain>
    </source>
</reference>
<proteinExistence type="predicted"/>
<evidence type="ECO:0000313" key="2">
    <source>
        <dbReference type="EMBL" id="THG31938.1"/>
    </source>
</evidence>
<protein>
    <recommendedName>
        <fullName evidence="4">General stress protein</fullName>
    </recommendedName>
</protein>
<dbReference type="EMBL" id="SSSM01000004">
    <property type="protein sequence ID" value="THG30701.1"/>
    <property type="molecule type" value="Genomic_DNA"/>
</dbReference>
<keyword evidence="3" id="KW-1185">Reference proteome</keyword>
<comment type="caution">
    <text evidence="2">The sequence shown here is derived from an EMBL/GenBank/DDBJ whole genome shotgun (WGS) entry which is preliminary data.</text>
</comment>
<organism evidence="2 3">
    <name type="scientific">Naasia lichenicola</name>
    <dbReference type="NCBI Taxonomy" id="2565933"/>
    <lineage>
        <taxon>Bacteria</taxon>
        <taxon>Bacillati</taxon>
        <taxon>Actinomycetota</taxon>
        <taxon>Actinomycetes</taxon>
        <taxon>Micrococcales</taxon>
        <taxon>Microbacteriaceae</taxon>
        <taxon>Naasia</taxon>
    </lineage>
</organism>